<name>A0ABQ6CAX9_9HYPH</name>
<evidence type="ECO:0000313" key="3">
    <source>
        <dbReference type="Proteomes" id="UP001156882"/>
    </source>
</evidence>
<dbReference type="EMBL" id="BSPC01000005">
    <property type="protein sequence ID" value="GLS17431.1"/>
    <property type="molecule type" value="Genomic_DNA"/>
</dbReference>
<feature type="signal peptide" evidence="1">
    <location>
        <begin position="1"/>
        <end position="20"/>
    </location>
</feature>
<gene>
    <name evidence="2" type="ORF">GCM10007874_04460</name>
</gene>
<feature type="chain" id="PRO_5046420282" description="Lipid A 3-O-deacylase" evidence="1">
    <location>
        <begin position="21"/>
        <end position="182"/>
    </location>
</feature>
<accession>A0ABQ6CAX9</accession>
<comment type="caution">
    <text evidence="2">The sequence shown here is derived from an EMBL/GenBank/DDBJ whole genome shotgun (WGS) entry which is preliminary data.</text>
</comment>
<dbReference type="Pfam" id="PF09411">
    <property type="entry name" value="PagL"/>
    <property type="match status" value="1"/>
</dbReference>
<dbReference type="Proteomes" id="UP001156882">
    <property type="component" value="Unassembled WGS sequence"/>
</dbReference>
<keyword evidence="3" id="KW-1185">Reference proteome</keyword>
<evidence type="ECO:0000256" key="1">
    <source>
        <dbReference type="SAM" id="SignalP"/>
    </source>
</evidence>
<dbReference type="Gene3D" id="2.40.160.20">
    <property type="match status" value="1"/>
</dbReference>
<keyword evidence="1" id="KW-0732">Signal</keyword>
<evidence type="ECO:0000313" key="2">
    <source>
        <dbReference type="EMBL" id="GLS17431.1"/>
    </source>
</evidence>
<proteinExistence type="predicted"/>
<dbReference type="RefSeq" id="WP_284310251.1">
    <property type="nucleotide sequence ID" value="NZ_BSPC01000005.1"/>
</dbReference>
<evidence type="ECO:0008006" key="4">
    <source>
        <dbReference type="Google" id="ProtNLM"/>
    </source>
</evidence>
<reference evidence="3" key="1">
    <citation type="journal article" date="2019" name="Int. J. Syst. Evol. Microbiol.">
        <title>The Global Catalogue of Microorganisms (GCM) 10K type strain sequencing project: providing services to taxonomists for standard genome sequencing and annotation.</title>
        <authorList>
            <consortium name="The Broad Institute Genomics Platform"/>
            <consortium name="The Broad Institute Genome Sequencing Center for Infectious Disease"/>
            <person name="Wu L."/>
            <person name="Ma J."/>
        </authorList>
    </citation>
    <scope>NUCLEOTIDE SEQUENCE [LARGE SCALE GENOMIC DNA]</scope>
    <source>
        <strain evidence="3">NBRC 101365</strain>
    </source>
</reference>
<protein>
    <recommendedName>
        <fullName evidence="4">Lipid A 3-O-deacylase</fullName>
    </recommendedName>
</protein>
<dbReference type="InterPro" id="IPR018550">
    <property type="entry name" value="Lipid-A_deacylase-rel"/>
</dbReference>
<sequence>MRYVLSGVFILLLMVVASHAQDATTASFGADAFINELRFGGLLHDLTSPEKSTGPDFNAEILFAKPWGGEQTWWLPRPNFGTTLNFGGGTSTVYAGVAWQYNVTQNIFVEGTFGGSLNNFSEDGTHRSDLGCHALFRESGSLGYDITEHWRIMATVEHNSNAGLCDKNRGLTNYGMRVGYKF</sequence>
<organism evidence="2 3">
    <name type="scientific">Labrys miyagiensis</name>
    <dbReference type="NCBI Taxonomy" id="346912"/>
    <lineage>
        <taxon>Bacteria</taxon>
        <taxon>Pseudomonadati</taxon>
        <taxon>Pseudomonadota</taxon>
        <taxon>Alphaproteobacteria</taxon>
        <taxon>Hyphomicrobiales</taxon>
        <taxon>Xanthobacteraceae</taxon>
        <taxon>Labrys</taxon>
    </lineage>
</organism>